<keyword evidence="2" id="KW-0808">Transferase</keyword>
<dbReference type="GO" id="GO:0016747">
    <property type="term" value="F:acyltransferase activity, transferring groups other than amino-acyl groups"/>
    <property type="evidence" value="ECO:0007669"/>
    <property type="project" value="InterPro"/>
</dbReference>
<feature type="domain" description="N-acetyltransferase" evidence="1">
    <location>
        <begin position="9"/>
        <end position="153"/>
    </location>
</feature>
<dbReference type="AlphaFoldDB" id="A0AAJ5UVL6"/>
<protein>
    <submittedName>
        <fullName evidence="2">GNAT family N-acetyltransferase</fullName>
        <ecNumber evidence="2">2.3.1.-</ecNumber>
    </submittedName>
</protein>
<evidence type="ECO:0000259" key="1">
    <source>
        <dbReference type="PROSITE" id="PS51186"/>
    </source>
</evidence>
<dbReference type="InterPro" id="IPR000182">
    <property type="entry name" value="GNAT_dom"/>
</dbReference>
<sequence length="289" mass="32213">MTLQSEDVFQLTELTAKDIQGLIELSASVGWDYDAHEIKTIMAAGRIVGHKNKEGKIVSCAAITNYDTNVASIGMVIVHEQCRGFGLGRVVTQACIDHVSKETTIILVATKEGEPLYEKMGFRTVEHVHKYLADNFVETTRDVDSFVMIKEFQEAEFEQLVKLDAGAFGDRRELFLRERIRQSQHCVVVKNEHNQLIGYGLTIQGPIYLLLGPIVAPNKEIAQNIIKELAKGHNGKLRIDCPSIQKELWPFLQQSGFTLAATPPVMICNAKKMPTRNQTLFALAAQAFG</sequence>
<proteinExistence type="predicted"/>
<gene>
    <name evidence="2" type="ORF">OU989_08980</name>
</gene>
<dbReference type="InterPro" id="IPR041496">
    <property type="entry name" value="YitH/HolE_GNAT"/>
</dbReference>
<dbReference type="EMBL" id="CP113527">
    <property type="protein sequence ID" value="WDV08593.1"/>
    <property type="molecule type" value="Genomic_DNA"/>
</dbReference>
<accession>A0AAJ5UVL6</accession>
<dbReference type="PANTHER" id="PTHR47237">
    <property type="entry name" value="SLL0310 PROTEIN"/>
    <property type="match status" value="1"/>
</dbReference>
<reference evidence="2" key="1">
    <citation type="submission" date="2022-11" db="EMBL/GenBank/DDBJ databases">
        <title>Lysinibacillus irui.</title>
        <authorList>
            <person name="Akintayo S.O."/>
        </authorList>
    </citation>
    <scope>NUCLEOTIDE SEQUENCE</scope>
    <source>
        <strain evidence="2">IRB4-01</strain>
    </source>
</reference>
<dbReference type="Gene3D" id="3.40.630.30">
    <property type="match status" value="1"/>
</dbReference>
<dbReference type="KEGG" id="liu:OU989_08980"/>
<dbReference type="Pfam" id="PF18014">
    <property type="entry name" value="Acetyltransf_18"/>
    <property type="match status" value="1"/>
</dbReference>
<dbReference type="InterPro" id="IPR052729">
    <property type="entry name" value="Acyl/Acetyltrans_Enzymes"/>
</dbReference>
<evidence type="ECO:0000313" key="3">
    <source>
        <dbReference type="Proteomes" id="UP001219585"/>
    </source>
</evidence>
<dbReference type="SUPFAM" id="SSF55729">
    <property type="entry name" value="Acyl-CoA N-acyltransferases (Nat)"/>
    <property type="match status" value="1"/>
</dbReference>
<dbReference type="Gene3D" id="3.40.630.90">
    <property type="match status" value="1"/>
</dbReference>
<dbReference type="Proteomes" id="UP001219585">
    <property type="component" value="Chromosome"/>
</dbReference>
<organism evidence="2 3">
    <name type="scientific">Lysinibacillus irui</name>
    <dbReference type="NCBI Taxonomy" id="2998077"/>
    <lineage>
        <taxon>Bacteria</taxon>
        <taxon>Bacillati</taxon>
        <taxon>Bacillota</taxon>
        <taxon>Bacilli</taxon>
        <taxon>Bacillales</taxon>
        <taxon>Bacillaceae</taxon>
        <taxon>Lysinibacillus</taxon>
    </lineage>
</organism>
<dbReference type="Pfam" id="PF13673">
    <property type="entry name" value="Acetyltransf_10"/>
    <property type="match status" value="1"/>
</dbReference>
<dbReference type="PANTHER" id="PTHR47237:SF2">
    <property type="entry name" value="BLL4206 PROTEIN"/>
    <property type="match status" value="1"/>
</dbReference>
<name>A0AAJ5UVL6_9BACI</name>
<dbReference type="PROSITE" id="PS51186">
    <property type="entry name" value="GNAT"/>
    <property type="match status" value="1"/>
</dbReference>
<dbReference type="InterPro" id="IPR016181">
    <property type="entry name" value="Acyl_CoA_acyltransferase"/>
</dbReference>
<keyword evidence="2" id="KW-0012">Acyltransferase</keyword>
<dbReference type="EC" id="2.3.1.-" evidence="2"/>
<dbReference type="CDD" id="cd04301">
    <property type="entry name" value="NAT_SF"/>
    <property type="match status" value="1"/>
</dbReference>
<dbReference type="RefSeq" id="WP_274796800.1">
    <property type="nucleotide sequence ID" value="NZ_CP113527.1"/>
</dbReference>
<evidence type="ECO:0000313" key="2">
    <source>
        <dbReference type="EMBL" id="WDV08593.1"/>
    </source>
</evidence>